<dbReference type="Proteomes" id="UP000253664">
    <property type="component" value="Unassembled WGS sequence"/>
</dbReference>
<comment type="caution">
    <text evidence="1">The sequence shown here is derived from an EMBL/GenBank/DDBJ whole genome shotgun (WGS) entry which is preliminary data.</text>
</comment>
<name>A0A367L9C8_9HYPO</name>
<reference evidence="1 2" key="1">
    <citation type="journal article" date="2015" name="BMC Genomics">
        <title>Insights from the genome of Ophiocordyceps polyrhachis-furcata to pathogenicity and host specificity in insect fungi.</title>
        <authorList>
            <person name="Wichadakul D."/>
            <person name="Kobmoo N."/>
            <person name="Ingsriswang S."/>
            <person name="Tangphatsornruang S."/>
            <person name="Chantasingh D."/>
            <person name="Luangsa-ard J.J."/>
            <person name="Eurwilaichitr L."/>
        </authorList>
    </citation>
    <scope>NUCLEOTIDE SEQUENCE [LARGE SCALE GENOMIC DNA]</scope>
    <source>
        <strain evidence="1 2">BCC 54312</strain>
    </source>
</reference>
<organism evidence="1 2">
    <name type="scientific">Ophiocordyceps polyrhachis-furcata BCC 54312</name>
    <dbReference type="NCBI Taxonomy" id="1330021"/>
    <lineage>
        <taxon>Eukaryota</taxon>
        <taxon>Fungi</taxon>
        <taxon>Dikarya</taxon>
        <taxon>Ascomycota</taxon>
        <taxon>Pezizomycotina</taxon>
        <taxon>Sordariomycetes</taxon>
        <taxon>Hypocreomycetidae</taxon>
        <taxon>Hypocreales</taxon>
        <taxon>Ophiocordycipitaceae</taxon>
        <taxon>Ophiocordyceps</taxon>
    </lineage>
</organism>
<accession>A0A367L9C8</accession>
<sequence>MAFVLDSDDAIGYIGTKYCFEMEFLVAKEREGYSYSDEDAASDSGSDVSSLFQLRWNCPVDEEDSLKEVLYQCSLVFSKNNESVEIIEDSDPALALPWDSLQSESWILQPARFAVARPGCPEQYDWIGVRLRSPLFFETELTSPTSTVKWCIGALRMALRLHVNSTCPFDVLVRTSRMALDHVKKVATIVWLLERDMMQYLRPDVADDTPGRMKLVTTHAVAATRPLEGVGDSRPQDPDLWAAMERHTPRLLDDAKQEQLQRLWACVGLGELSEVLRSSDGQPLAFSLYPCPNDEGGEPASACILAFRYALWHPYDDVDVTNFWIKLALTLCRVMVVSSGQFKRSNRRTDQIVEDFDGRDMGGGERWKILAERLSLDADWSWEWDMIVQQYLPGRRLSRAVLDGQPPLGQIPELHMYRSR</sequence>
<protein>
    <submittedName>
        <fullName evidence="1">Uncharacterized protein</fullName>
    </submittedName>
</protein>
<dbReference type="OrthoDB" id="412402at2759"/>
<keyword evidence="2" id="KW-1185">Reference proteome</keyword>
<proteinExistence type="predicted"/>
<dbReference type="AlphaFoldDB" id="A0A367L9C8"/>
<gene>
    <name evidence="1" type="ORF">L249_5257</name>
</gene>
<evidence type="ECO:0000313" key="1">
    <source>
        <dbReference type="EMBL" id="RCI11016.1"/>
    </source>
</evidence>
<dbReference type="EMBL" id="LKCN02000011">
    <property type="protein sequence ID" value="RCI11016.1"/>
    <property type="molecule type" value="Genomic_DNA"/>
</dbReference>
<evidence type="ECO:0000313" key="2">
    <source>
        <dbReference type="Proteomes" id="UP000253664"/>
    </source>
</evidence>